<feature type="transmembrane region" description="Helical" evidence="2">
    <location>
        <begin position="61"/>
        <end position="82"/>
    </location>
</feature>
<gene>
    <name evidence="3" type="ORF">PHAECO_LOCUS8296</name>
</gene>
<evidence type="ECO:0000256" key="1">
    <source>
        <dbReference type="SAM" id="MobiDB-lite"/>
    </source>
</evidence>
<evidence type="ECO:0008006" key="5">
    <source>
        <dbReference type="Google" id="ProtNLM"/>
    </source>
</evidence>
<protein>
    <recommendedName>
        <fullName evidence="5">Transmembrane protein 209</fullName>
    </recommendedName>
</protein>
<dbReference type="GO" id="GO:0016020">
    <property type="term" value="C:membrane"/>
    <property type="evidence" value="ECO:0007669"/>
    <property type="project" value="TreeGrafter"/>
</dbReference>
<dbReference type="Proteomes" id="UP001153737">
    <property type="component" value="Chromosome 4"/>
</dbReference>
<organism evidence="3 4">
    <name type="scientific">Phaedon cochleariae</name>
    <name type="common">Mustard beetle</name>
    <dbReference type="NCBI Taxonomy" id="80249"/>
    <lineage>
        <taxon>Eukaryota</taxon>
        <taxon>Metazoa</taxon>
        <taxon>Ecdysozoa</taxon>
        <taxon>Arthropoda</taxon>
        <taxon>Hexapoda</taxon>
        <taxon>Insecta</taxon>
        <taxon>Pterygota</taxon>
        <taxon>Neoptera</taxon>
        <taxon>Endopterygota</taxon>
        <taxon>Coleoptera</taxon>
        <taxon>Polyphaga</taxon>
        <taxon>Cucujiformia</taxon>
        <taxon>Chrysomeloidea</taxon>
        <taxon>Chrysomelidae</taxon>
        <taxon>Chrysomelinae</taxon>
        <taxon>Chrysomelini</taxon>
        <taxon>Phaedon</taxon>
    </lineage>
</organism>
<feature type="transmembrane region" description="Helical" evidence="2">
    <location>
        <begin position="36"/>
        <end position="55"/>
    </location>
</feature>
<evidence type="ECO:0000256" key="2">
    <source>
        <dbReference type="SAM" id="Phobius"/>
    </source>
</evidence>
<feature type="compositionally biased region" description="Low complexity" evidence="1">
    <location>
        <begin position="269"/>
        <end position="278"/>
    </location>
</feature>
<accession>A0A9P0GTA1</accession>
<sequence>MMDVQTSFPGLSLVQCPSVLERSLALNHNRKTIRKGFFWATVNLVILFLLLYDIAHTCPFYIGYFLYAEYLLVVILTLNLFYHVMKILQMGVLVNEPIPITEEQMRLLGIKDSDPYYKIHQSKSPVRSSNSTPMNSYSSTPVNTSSLSFRSNVSTMDSVNYSLSSPSWSYLKGTPDHNTQYSNRSSTYIKSSPMNTPLCRNSSVEFITDEHSLSKYLKEHEEIEKVNKQSNKSHQSSNLLSSFWSHPVTKTAKDVSLFLKKCQYQLSSQSATKSTSGSPNIKGDDKTASPAQVQAMEVWTRINVDTVALTQWNENLRMWISQTILERLVSEFRMVNNALDQHGLSDIKIGNVGLDRLRKTAQMAVVSQYIPSLPTLIPFLEVTANQEYLEKRIRELAKGGCMSEFKWNGGSSYNGKEWDDSLPTDCAIVMHLLAAYLDTQLMPLPNMPDTKAFSGHHYIKVTDKMPILKPGCVFIQQVSEKPPHYRVIVGEKICEMVKGYNNLFHSILFFIYHVNKIEHGMLGRVNLGRAGINILWLIDQQN</sequence>
<keyword evidence="4" id="KW-1185">Reference proteome</keyword>
<feature type="region of interest" description="Disordered" evidence="1">
    <location>
        <begin position="269"/>
        <end position="289"/>
    </location>
</feature>
<reference evidence="3" key="1">
    <citation type="submission" date="2022-01" db="EMBL/GenBank/DDBJ databases">
        <authorList>
            <person name="King R."/>
        </authorList>
    </citation>
    <scope>NUCLEOTIDE SEQUENCE</scope>
</reference>
<dbReference type="PANTHER" id="PTHR21780">
    <property type="entry name" value="TRANSMEMBRANE PROTEIN 209"/>
    <property type="match status" value="1"/>
</dbReference>
<keyword evidence="2" id="KW-1133">Transmembrane helix</keyword>
<feature type="region of interest" description="Disordered" evidence="1">
    <location>
        <begin position="121"/>
        <end position="140"/>
    </location>
</feature>
<dbReference type="InterPro" id="IPR019176">
    <property type="entry name" value="Cytochrome_B561-rel"/>
</dbReference>
<dbReference type="AlphaFoldDB" id="A0A9P0GTA1"/>
<keyword evidence="2" id="KW-0472">Membrane</keyword>
<dbReference type="EMBL" id="OU896710">
    <property type="protein sequence ID" value="CAH1164090.1"/>
    <property type="molecule type" value="Genomic_DNA"/>
</dbReference>
<keyword evidence="2" id="KW-0812">Transmembrane</keyword>
<dbReference type="PANTHER" id="PTHR21780:SF0">
    <property type="entry name" value="TRANSMEMBRANE PROTEIN 209"/>
    <property type="match status" value="1"/>
</dbReference>
<proteinExistence type="predicted"/>
<dbReference type="OrthoDB" id="509821at2759"/>
<dbReference type="Pfam" id="PF09786">
    <property type="entry name" value="CytochromB561_N"/>
    <property type="match status" value="1"/>
</dbReference>
<evidence type="ECO:0000313" key="4">
    <source>
        <dbReference type="Proteomes" id="UP001153737"/>
    </source>
</evidence>
<name>A0A9P0GTA1_PHACE</name>
<reference evidence="3" key="2">
    <citation type="submission" date="2022-10" db="EMBL/GenBank/DDBJ databases">
        <authorList>
            <consortium name="ENA_rothamsted_submissions"/>
            <consortium name="culmorum"/>
            <person name="King R."/>
        </authorList>
    </citation>
    <scope>NUCLEOTIDE SEQUENCE</scope>
</reference>
<evidence type="ECO:0000313" key="3">
    <source>
        <dbReference type="EMBL" id="CAH1164090.1"/>
    </source>
</evidence>
<feature type="compositionally biased region" description="Low complexity" evidence="1">
    <location>
        <begin position="128"/>
        <end position="140"/>
    </location>
</feature>